<evidence type="ECO:0000313" key="5">
    <source>
        <dbReference type="Proteomes" id="UP000093694"/>
    </source>
</evidence>
<gene>
    <name evidence="3" type="ORF">CLCOS_21090</name>
    <name evidence="2" type="ORF">WX73_01751</name>
</gene>
<protein>
    <submittedName>
        <fullName evidence="2">Uncharacterized protein</fullName>
    </submittedName>
</protein>
<keyword evidence="5" id="KW-1185">Reference proteome</keyword>
<dbReference type="RefSeq" id="WP_063601826.1">
    <property type="nucleotide sequence ID" value="NZ_LITQ01000026.1"/>
</dbReference>
<keyword evidence="1" id="KW-0472">Membrane</keyword>
<sequence>MNIFSSPIFLSLISGFIGSIIGSIITSTVSYKSIKKEKQYLIDIKMISDRILSPLLSLYNELQLRQNIYSNLIPEKVYDKIDSIMEKNLCWILCSNSKIKECLFHIKEYSLSRNEELLMKEMKVLWEKANDSLKKYRIN</sequence>
<dbReference type="PATRIC" id="fig|1705578.3.peg.2003"/>
<proteinExistence type="predicted"/>
<evidence type="ECO:0000256" key="1">
    <source>
        <dbReference type="SAM" id="Phobius"/>
    </source>
</evidence>
<reference evidence="3 5" key="2">
    <citation type="journal article" date="2016" name="Front. Microbiol.">
        <title>Industrial Acetogenic Biocatalysts: A Comparative Metabolic and Genomic Analysis.</title>
        <authorList>
            <person name="Bengelsdorf F."/>
            <person name="Poehlein A."/>
            <person name="Sonja S."/>
            <person name="Erz C."/>
            <person name="Hummel T."/>
            <person name="Hoffmeister S."/>
            <person name="Daniel R."/>
            <person name="Durre P."/>
        </authorList>
    </citation>
    <scope>NUCLEOTIDE SEQUENCE [LARGE SCALE GENOMIC DNA]</scope>
    <source>
        <strain evidence="3 5">PTA-10522</strain>
    </source>
</reference>
<organism evidence="2 4">
    <name type="scientific">Clostridium coskatii</name>
    <dbReference type="NCBI Taxonomy" id="1705578"/>
    <lineage>
        <taxon>Bacteria</taxon>
        <taxon>Bacillati</taxon>
        <taxon>Bacillota</taxon>
        <taxon>Clostridia</taxon>
        <taxon>Eubacteriales</taxon>
        <taxon>Clostridiaceae</taxon>
        <taxon>Clostridium</taxon>
    </lineage>
</organism>
<dbReference type="Proteomes" id="UP000093694">
    <property type="component" value="Unassembled WGS sequence"/>
</dbReference>
<keyword evidence="1" id="KW-1133">Transmembrane helix</keyword>
<comment type="caution">
    <text evidence="2">The sequence shown here is derived from an EMBL/GenBank/DDBJ whole genome shotgun (WGS) entry which is preliminary data.</text>
</comment>
<feature type="transmembrane region" description="Helical" evidence="1">
    <location>
        <begin position="6"/>
        <end position="31"/>
    </location>
</feature>
<reference evidence="2 4" key="1">
    <citation type="journal article" date="2015" name="Biotechnol. Bioeng.">
        <title>Genome sequence and phenotypic characterization of Caulobacter segnis.</title>
        <authorList>
            <person name="Patel S."/>
            <person name="Fletcher B."/>
            <person name="Scott D.C."/>
            <person name="Ely B."/>
        </authorList>
    </citation>
    <scope>NUCLEOTIDE SEQUENCE [LARGE SCALE GENOMIC DNA]</scope>
    <source>
        <strain evidence="2 4">PS02</strain>
    </source>
</reference>
<keyword evidence="1" id="KW-0812">Transmembrane</keyword>
<dbReference type="Proteomes" id="UP000077384">
    <property type="component" value="Unassembled WGS sequence"/>
</dbReference>
<dbReference type="AlphaFoldDB" id="A0A166RYE3"/>
<evidence type="ECO:0000313" key="3">
    <source>
        <dbReference type="EMBL" id="OBR93973.1"/>
    </source>
</evidence>
<accession>A0A166RYE3</accession>
<dbReference type="EMBL" id="LITQ01000026">
    <property type="protein sequence ID" value="OAA91341.1"/>
    <property type="molecule type" value="Genomic_DNA"/>
</dbReference>
<dbReference type="EMBL" id="LROR01000049">
    <property type="protein sequence ID" value="OBR93973.1"/>
    <property type="molecule type" value="Genomic_DNA"/>
</dbReference>
<evidence type="ECO:0000313" key="2">
    <source>
        <dbReference type="EMBL" id="OAA91341.1"/>
    </source>
</evidence>
<name>A0A166RYE3_9CLOT</name>
<evidence type="ECO:0000313" key="4">
    <source>
        <dbReference type="Proteomes" id="UP000077384"/>
    </source>
</evidence>